<dbReference type="GO" id="GO:0005198">
    <property type="term" value="F:structural molecule activity"/>
    <property type="evidence" value="ECO:0007669"/>
    <property type="project" value="InterPro"/>
</dbReference>
<reference evidence="7 8" key="1">
    <citation type="submission" date="2018-06" db="EMBL/GenBank/DDBJ databases">
        <title>Halonotius sp. F13-13 a new haloarchaeeon isolated from a solar saltern from Isla Cristina, Huelva, Spain.</title>
        <authorList>
            <person name="Duran-Viseras A."/>
            <person name="Sanchez-Porro C."/>
            <person name="Ventosa A."/>
        </authorList>
    </citation>
    <scope>NUCLEOTIDE SEQUENCE [LARGE SCALE GENOMIC DNA]</scope>
    <source>
        <strain evidence="7 8">F13-13</strain>
    </source>
</reference>
<feature type="region of interest" description="Disordered" evidence="5">
    <location>
        <begin position="176"/>
        <end position="196"/>
    </location>
</feature>
<comment type="similarity">
    <text evidence="2 4">Belongs to the archaeal flagellin family.</text>
</comment>
<evidence type="ECO:0000256" key="3">
    <source>
        <dbReference type="ARBA" id="ARBA00022440"/>
    </source>
</evidence>
<feature type="transmembrane region" description="Helical" evidence="6">
    <location>
        <begin position="12"/>
        <end position="33"/>
    </location>
</feature>
<evidence type="ECO:0000256" key="4">
    <source>
        <dbReference type="RuleBase" id="RU361282"/>
    </source>
</evidence>
<comment type="caution">
    <text evidence="7">The sequence shown here is derived from an EMBL/GenBank/DDBJ whole genome shotgun (WGS) entry which is preliminary data.</text>
</comment>
<proteinExistence type="inferred from homology"/>
<keyword evidence="7" id="KW-0969">Cilium</keyword>
<keyword evidence="6" id="KW-0812">Transmembrane</keyword>
<dbReference type="AlphaFoldDB" id="A0A3A6PN54"/>
<evidence type="ECO:0000256" key="6">
    <source>
        <dbReference type="SAM" id="Phobius"/>
    </source>
</evidence>
<dbReference type="PANTHER" id="PTHR35903">
    <property type="entry name" value="FLAGELLIN B1"/>
    <property type="match status" value="1"/>
</dbReference>
<accession>A0A3A6PN54</accession>
<keyword evidence="7" id="KW-0282">Flagellum</keyword>
<evidence type="ECO:0000256" key="5">
    <source>
        <dbReference type="SAM" id="MobiDB-lite"/>
    </source>
</evidence>
<gene>
    <name evidence="7" type="ORF">DM826_04960</name>
</gene>
<comment type="function">
    <text evidence="4">Flagellin is the subunit protein which polymerizes to form the filaments of archaeal flagella.</text>
</comment>
<protein>
    <recommendedName>
        <fullName evidence="4">Flagellin</fullName>
    </recommendedName>
</protein>
<dbReference type="Proteomes" id="UP000276588">
    <property type="component" value="Unassembled WGS sequence"/>
</dbReference>
<keyword evidence="6" id="KW-1133">Transmembrane helix</keyword>
<dbReference type="GO" id="GO:0097588">
    <property type="term" value="P:archaeal or bacterial-type flagellum-dependent cell motility"/>
    <property type="evidence" value="ECO:0007669"/>
    <property type="project" value="InterPro"/>
</dbReference>
<dbReference type="InterPro" id="IPR013373">
    <property type="entry name" value="Flagellin/pilin_N_arc"/>
</dbReference>
<keyword evidence="8" id="KW-1185">Reference proteome</keyword>
<dbReference type="Pfam" id="PF01917">
    <property type="entry name" value="Flagellin_arch-type"/>
    <property type="match status" value="1"/>
</dbReference>
<keyword evidence="6" id="KW-0472">Membrane</keyword>
<keyword evidence="3 4" id="KW-0974">Archaeal flagellum</keyword>
<dbReference type="RefSeq" id="WP_120102114.1">
    <property type="nucleotide sequence ID" value="NZ_QKNY01000007.1"/>
</dbReference>
<evidence type="ECO:0000313" key="8">
    <source>
        <dbReference type="Proteomes" id="UP000276588"/>
    </source>
</evidence>
<organism evidence="7 8">
    <name type="scientific">Halonotius aquaticus</name>
    <dbReference type="NCBI Taxonomy" id="2216978"/>
    <lineage>
        <taxon>Archaea</taxon>
        <taxon>Methanobacteriati</taxon>
        <taxon>Methanobacteriota</taxon>
        <taxon>Stenosarchaea group</taxon>
        <taxon>Halobacteria</taxon>
        <taxon>Halobacteriales</taxon>
        <taxon>Haloferacaceae</taxon>
        <taxon>Halonotius</taxon>
    </lineage>
</organism>
<dbReference type="EMBL" id="QKNY01000007">
    <property type="protein sequence ID" value="RJX43603.1"/>
    <property type="molecule type" value="Genomic_DNA"/>
</dbReference>
<sequence>MFSTNERGQVGIGTLIVFIAMVLVAAIASGVLITTAGQLQSQASQTGEETTSQVSDVLRITDIIGTANASGGTTEIETIEAKIRLASGADSVEMNETSYTIATMGDTNAATVVSGNESTTGVSYNQSQGLADGETTLTDQSQVIIAKFDLTNISGVNTLAADDRVSISVEAPAGGRTVTEKQAPGQLEDGSSYVLR</sequence>
<dbReference type="GO" id="GO:0097589">
    <property type="term" value="C:archaeal-type flagellum"/>
    <property type="evidence" value="ECO:0007669"/>
    <property type="project" value="UniProtKB-SubCell"/>
</dbReference>
<name>A0A3A6PN54_9EURY</name>
<keyword evidence="7" id="KW-0966">Cell projection</keyword>
<comment type="subcellular location">
    <subcellularLocation>
        <location evidence="1 4">Archaeal flagellum</location>
    </subcellularLocation>
</comment>
<evidence type="ECO:0000256" key="1">
    <source>
        <dbReference type="ARBA" id="ARBA00004618"/>
    </source>
</evidence>
<dbReference type="NCBIfam" id="TIGR02537">
    <property type="entry name" value="arch_flag_Nterm"/>
    <property type="match status" value="1"/>
</dbReference>
<dbReference type="InterPro" id="IPR002774">
    <property type="entry name" value="Flagellin_arc-type"/>
</dbReference>
<dbReference type="PANTHER" id="PTHR35903:SF1">
    <property type="entry name" value="FLAGELLIN B1"/>
    <property type="match status" value="1"/>
</dbReference>
<evidence type="ECO:0000313" key="7">
    <source>
        <dbReference type="EMBL" id="RJX43603.1"/>
    </source>
</evidence>
<evidence type="ECO:0000256" key="2">
    <source>
        <dbReference type="ARBA" id="ARBA00010256"/>
    </source>
</evidence>
<dbReference type="OrthoDB" id="102632at2157"/>